<dbReference type="GO" id="GO:0008897">
    <property type="term" value="F:holo-[acyl-carrier-protein] synthase activity"/>
    <property type="evidence" value="ECO:0007669"/>
    <property type="project" value="InterPro"/>
</dbReference>
<feature type="binding site" evidence="12">
    <location>
        <position position="159"/>
    </location>
    <ligand>
        <name>CoA</name>
        <dbReference type="ChEBI" id="CHEBI:57287"/>
    </ligand>
</feature>
<dbReference type="PRINTS" id="PR01399">
    <property type="entry name" value="ENTSNTHTASED"/>
</dbReference>
<evidence type="ECO:0000256" key="11">
    <source>
        <dbReference type="ARBA" id="ARBA00049191"/>
    </source>
</evidence>
<proteinExistence type="inferred from homology"/>
<comment type="similarity">
    <text evidence="3">Belongs to the P-Pant transferase superfamily. EntD family.</text>
</comment>
<feature type="binding site" evidence="13">
    <location>
        <position position="117"/>
    </location>
    <ligand>
        <name>Mg(2+)</name>
        <dbReference type="ChEBI" id="CHEBI:18420"/>
    </ligand>
</feature>
<evidence type="ECO:0000259" key="14">
    <source>
        <dbReference type="Pfam" id="PF01648"/>
    </source>
</evidence>
<reference evidence="16" key="1">
    <citation type="submission" date="2019-10" db="EMBL/GenBank/DDBJ databases">
        <title>Rhizobium leguminosarum symbiovar viciae collection.</title>
        <authorList>
            <person name="Boivin S."/>
            <person name="Lepetit M."/>
        </authorList>
    </citation>
    <scope>NUCLEOTIDE SEQUENCE</scope>
    <source>
        <strain evidence="16">L143</strain>
    </source>
</reference>
<evidence type="ECO:0000256" key="3">
    <source>
        <dbReference type="ARBA" id="ARBA00008342"/>
    </source>
</evidence>
<feature type="domain" description="4'-phosphopantetheinyl transferase N-terminal" evidence="15">
    <location>
        <begin position="45"/>
        <end position="106"/>
    </location>
</feature>
<dbReference type="PANTHER" id="PTHR38096">
    <property type="entry name" value="ENTEROBACTIN SYNTHASE COMPONENT D"/>
    <property type="match status" value="1"/>
</dbReference>
<dbReference type="GO" id="GO:0009366">
    <property type="term" value="C:enterobactin synthetase complex"/>
    <property type="evidence" value="ECO:0007669"/>
    <property type="project" value="InterPro"/>
</dbReference>
<dbReference type="InterPro" id="IPR003542">
    <property type="entry name" value="Enbac_synth_compD-like"/>
</dbReference>
<feature type="binding site" evidence="12">
    <location>
        <begin position="95"/>
        <end position="96"/>
    </location>
    <ligand>
        <name>CoA</name>
        <dbReference type="ChEBI" id="CHEBI:57287"/>
    </ligand>
</feature>
<feature type="binding site" evidence="12">
    <location>
        <position position="51"/>
    </location>
    <ligand>
        <name>CoA</name>
        <dbReference type="ChEBI" id="CHEBI:57287"/>
    </ligand>
</feature>
<name>A0A8I2GXD6_RHILV</name>
<accession>A0A8I2GXD6</accession>
<evidence type="ECO:0000256" key="1">
    <source>
        <dbReference type="ARBA" id="ARBA00003937"/>
    </source>
</evidence>
<evidence type="ECO:0000256" key="4">
    <source>
        <dbReference type="ARBA" id="ARBA00011503"/>
    </source>
</evidence>
<dbReference type="InterPro" id="IPR041354">
    <property type="entry name" value="4PPT_N"/>
</dbReference>
<dbReference type="Gene3D" id="3.90.470.20">
    <property type="entry name" value="4'-phosphopantetheinyl transferase domain"/>
    <property type="match status" value="1"/>
</dbReference>
<evidence type="ECO:0000256" key="10">
    <source>
        <dbReference type="ARBA" id="ARBA00049176"/>
    </source>
</evidence>
<dbReference type="RefSeq" id="WP_113543464.1">
    <property type="nucleotide sequence ID" value="NZ_WIEV01000040.1"/>
</dbReference>
<feature type="binding site" evidence="12">
    <location>
        <position position="163"/>
    </location>
    <ligand>
        <name>CoA</name>
        <dbReference type="ChEBI" id="CHEBI:57287"/>
    </ligand>
</feature>
<dbReference type="AlphaFoldDB" id="A0A8I2GXD6"/>
<keyword evidence="13" id="KW-0460">Magnesium</keyword>
<evidence type="ECO:0000256" key="2">
    <source>
        <dbReference type="ARBA" id="ARBA00004993"/>
    </source>
</evidence>
<feature type="binding site" evidence="13">
    <location>
        <position position="119"/>
    </location>
    <ligand>
        <name>Mg(2+)</name>
        <dbReference type="ChEBI" id="CHEBI:18420"/>
    </ligand>
</feature>
<dbReference type="Pfam" id="PF01648">
    <property type="entry name" value="ACPS"/>
    <property type="match status" value="1"/>
</dbReference>
<dbReference type="Pfam" id="PF17837">
    <property type="entry name" value="4PPT_N"/>
    <property type="match status" value="1"/>
</dbReference>
<dbReference type="EMBL" id="WIEZ01000015">
    <property type="protein sequence ID" value="NKM48172.1"/>
    <property type="molecule type" value="Genomic_DNA"/>
</dbReference>
<comment type="catalytic activity">
    <reaction evidence="11">
        <text>apo-[peptidyl-carrier protein] + CoA = holo-[peptidyl-carrier protein] + adenosine 3',5'-bisphosphate + H(+)</text>
        <dbReference type="Rhea" id="RHEA:46228"/>
        <dbReference type="Rhea" id="RHEA-COMP:11479"/>
        <dbReference type="Rhea" id="RHEA-COMP:11480"/>
        <dbReference type="ChEBI" id="CHEBI:15378"/>
        <dbReference type="ChEBI" id="CHEBI:29999"/>
        <dbReference type="ChEBI" id="CHEBI:57287"/>
        <dbReference type="ChEBI" id="CHEBI:58343"/>
        <dbReference type="ChEBI" id="CHEBI:64479"/>
    </reaction>
</comment>
<evidence type="ECO:0000256" key="8">
    <source>
        <dbReference type="ARBA" id="ARBA00029894"/>
    </source>
</evidence>
<gene>
    <name evidence="16" type="ORF">GFL91_25035</name>
</gene>
<evidence type="ECO:0000313" key="16">
    <source>
        <dbReference type="EMBL" id="NKM48172.1"/>
    </source>
</evidence>
<comment type="function">
    <text evidence="1">Involved in the biosynthesis of the siderophore enterobactin (enterochelin), which is a macrocyclic trimeric lactone of N-(2,3-dihydroxybenzoyl)-serine. The serine trilactone serves as a scaffolding for the three catechol functionalities that provide hexadentate coordination for the tightly ligated iron(2+) atoms. Plays an essential role in the assembly of the enterobactin by catalyzing the transfer of the 4'-phosphopantetheine (Ppant) moiety from coenzyme A to the apo-domains of both EntB (ArCP domain) and EntF (PCP domain) to yield their holo-forms which make them competent for the activation of 2,3-dihydroxybenzoate (DHB) and L-serine, respectively.</text>
</comment>
<dbReference type="GO" id="GO:0000287">
    <property type="term" value="F:magnesium ion binding"/>
    <property type="evidence" value="ECO:0007669"/>
    <property type="project" value="InterPro"/>
</dbReference>
<protein>
    <recommendedName>
        <fullName evidence="5">Enterobactin synthase component D</fullName>
    </recommendedName>
    <alternativeName>
        <fullName evidence="8">4'-phosphopantetheinyl transferase EntD</fullName>
    </alternativeName>
    <alternativeName>
        <fullName evidence="9">Enterochelin synthase D</fullName>
    </alternativeName>
</protein>
<comment type="subunit">
    <text evidence="4">EntB, EntD, EntE, and EntF form a multienzyme complex called enterobactin synthase.</text>
</comment>
<organism evidence="16 17">
    <name type="scientific">Rhizobium leguminosarum bv. viciae</name>
    <dbReference type="NCBI Taxonomy" id="387"/>
    <lineage>
        <taxon>Bacteria</taxon>
        <taxon>Pseudomonadati</taxon>
        <taxon>Pseudomonadota</taxon>
        <taxon>Alphaproteobacteria</taxon>
        <taxon>Hyphomicrobiales</taxon>
        <taxon>Rhizobiaceae</taxon>
        <taxon>Rhizobium/Agrobacterium group</taxon>
        <taxon>Rhizobium</taxon>
    </lineage>
</organism>
<sequence length="230" mass="24773">MKTDIAGITAEAFCAMFPPGVNVDARVIHPSYVHELLPDEAILAAGFAPARLAEFATGRASLRFVIERLTGRVTPVEIGQRREPILPNGVVGSITHSAGVVAAAVAPAAVFAGIGLDMEVASRVSVELLSSLISAREARAKPAGLECSVWLAMHFAGKEAVFKAIHPIIRRYIDFHDIELSFSGNNFVATPRPGEESLRRLRINGQVHLVSSWILAAAWLDASFRAQRED</sequence>
<evidence type="ECO:0000256" key="7">
    <source>
        <dbReference type="ARBA" id="ARBA00023191"/>
    </source>
</evidence>
<keyword evidence="7" id="KW-0259">Enterobactin biosynthesis</keyword>
<dbReference type="Proteomes" id="UP000662259">
    <property type="component" value="Unassembled WGS sequence"/>
</dbReference>
<evidence type="ECO:0000256" key="12">
    <source>
        <dbReference type="PIRSR" id="PIRSR603542-1"/>
    </source>
</evidence>
<dbReference type="GO" id="GO:0005886">
    <property type="term" value="C:plasma membrane"/>
    <property type="evidence" value="ECO:0007669"/>
    <property type="project" value="TreeGrafter"/>
</dbReference>
<comment type="caution">
    <text evidence="16">The sequence shown here is derived from an EMBL/GenBank/DDBJ whole genome shotgun (WGS) entry which is preliminary data.</text>
</comment>
<keyword evidence="6 16" id="KW-0808">Transferase</keyword>
<dbReference type="PANTHER" id="PTHR38096:SF1">
    <property type="entry name" value="ENTEROBACTIN SYNTHASE COMPONENT D"/>
    <property type="match status" value="1"/>
</dbReference>
<evidence type="ECO:0000256" key="9">
    <source>
        <dbReference type="ARBA" id="ARBA00031996"/>
    </source>
</evidence>
<feature type="domain" description="4'-phosphopantetheinyl transferase" evidence="14">
    <location>
        <begin position="113"/>
        <end position="185"/>
    </location>
</feature>
<dbReference type="GO" id="GO:0009239">
    <property type="term" value="P:enterobactin biosynthetic process"/>
    <property type="evidence" value="ECO:0007669"/>
    <property type="project" value="UniProtKB-UniPathway"/>
</dbReference>
<feature type="binding site" evidence="12">
    <location>
        <position position="59"/>
    </location>
    <ligand>
        <name>CoA</name>
        <dbReference type="ChEBI" id="CHEBI:57287"/>
    </ligand>
</feature>
<evidence type="ECO:0000256" key="5">
    <source>
        <dbReference type="ARBA" id="ARBA00019087"/>
    </source>
</evidence>
<dbReference type="InterPro" id="IPR008278">
    <property type="entry name" value="4-PPantetheinyl_Trfase_dom"/>
</dbReference>
<keyword evidence="13" id="KW-0479">Metal-binding</keyword>
<feature type="binding site" evidence="12">
    <location>
        <position position="117"/>
    </location>
    <ligand>
        <name>CoA</name>
        <dbReference type="ChEBI" id="CHEBI:57287"/>
    </ligand>
</feature>
<comment type="cofactor">
    <cofactor evidence="13">
        <name>Mg(2+)</name>
        <dbReference type="ChEBI" id="CHEBI:18420"/>
    </cofactor>
</comment>
<evidence type="ECO:0000256" key="13">
    <source>
        <dbReference type="PIRSR" id="PIRSR603542-2"/>
    </source>
</evidence>
<dbReference type="UniPathway" id="UPA00017"/>
<comment type="catalytic activity">
    <reaction evidence="10">
        <text>apo-[aryl-carrier protein] + CoA = holo-[aryl-carrier protein] + adenosine 3',5'-bisphosphate + H(+)</text>
        <dbReference type="Rhea" id="RHEA:48404"/>
        <dbReference type="Rhea" id="RHEA-COMP:15903"/>
        <dbReference type="Rhea" id="RHEA-COMP:17557"/>
        <dbReference type="ChEBI" id="CHEBI:15378"/>
        <dbReference type="ChEBI" id="CHEBI:29999"/>
        <dbReference type="ChEBI" id="CHEBI:57287"/>
        <dbReference type="ChEBI" id="CHEBI:58343"/>
        <dbReference type="ChEBI" id="CHEBI:64479"/>
    </reaction>
</comment>
<evidence type="ECO:0000313" key="17">
    <source>
        <dbReference type="Proteomes" id="UP000662259"/>
    </source>
</evidence>
<evidence type="ECO:0000256" key="6">
    <source>
        <dbReference type="ARBA" id="ARBA00022679"/>
    </source>
</evidence>
<evidence type="ECO:0000259" key="15">
    <source>
        <dbReference type="Pfam" id="PF17837"/>
    </source>
</evidence>
<dbReference type="SUPFAM" id="SSF56214">
    <property type="entry name" value="4'-phosphopantetheinyl transferase"/>
    <property type="match status" value="1"/>
</dbReference>
<dbReference type="InterPro" id="IPR037143">
    <property type="entry name" value="4-PPantetheinyl_Trfase_dom_sf"/>
</dbReference>
<comment type="pathway">
    <text evidence="2">Siderophore biosynthesis; enterobactin biosynthesis.</text>
</comment>